<dbReference type="Proteomes" id="UP001596058">
    <property type="component" value="Unassembled WGS sequence"/>
</dbReference>
<comment type="caution">
    <text evidence="2">The sequence shown here is derived from an EMBL/GenBank/DDBJ whole genome shotgun (WGS) entry which is preliminary data.</text>
</comment>
<evidence type="ECO:0000259" key="1">
    <source>
        <dbReference type="Pfam" id="PF13701"/>
    </source>
</evidence>
<gene>
    <name evidence="2" type="ORF">ACFPZ3_39705</name>
</gene>
<dbReference type="RefSeq" id="WP_379519516.1">
    <property type="nucleotide sequence ID" value="NZ_JBHSPA010000050.1"/>
</dbReference>
<protein>
    <submittedName>
        <fullName evidence="2">Transposase</fullName>
    </submittedName>
</protein>
<proteinExistence type="predicted"/>
<feature type="domain" description="Transposase DDE" evidence="1">
    <location>
        <begin position="13"/>
        <end position="125"/>
    </location>
</feature>
<organism evidence="2 3">
    <name type="scientific">Nonomuraea insulae</name>
    <dbReference type="NCBI Taxonomy" id="1616787"/>
    <lineage>
        <taxon>Bacteria</taxon>
        <taxon>Bacillati</taxon>
        <taxon>Actinomycetota</taxon>
        <taxon>Actinomycetes</taxon>
        <taxon>Streptosporangiales</taxon>
        <taxon>Streptosporangiaceae</taxon>
        <taxon>Nonomuraea</taxon>
    </lineage>
</organism>
<dbReference type="Pfam" id="PF13701">
    <property type="entry name" value="DDE_Tnp_1_4"/>
    <property type="match status" value="1"/>
</dbReference>
<name>A0ABW1CXY5_9ACTN</name>
<accession>A0ABW1CXY5</accession>
<reference evidence="3" key="1">
    <citation type="journal article" date="2019" name="Int. J. Syst. Evol. Microbiol.">
        <title>The Global Catalogue of Microorganisms (GCM) 10K type strain sequencing project: providing services to taxonomists for standard genome sequencing and annotation.</title>
        <authorList>
            <consortium name="The Broad Institute Genomics Platform"/>
            <consortium name="The Broad Institute Genome Sequencing Center for Infectious Disease"/>
            <person name="Wu L."/>
            <person name="Ma J."/>
        </authorList>
    </citation>
    <scope>NUCLEOTIDE SEQUENCE [LARGE SCALE GENOMIC DNA]</scope>
    <source>
        <strain evidence="3">CCUG 53903</strain>
    </source>
</reference>
<evidence type="ECO:0000313" key="2">
    <source>
        <dbReference type="EMBL" id="MFC5830022.1"/>
    </source>
</evidence>
<keyword evidence="3" id="KW-1185">Reference proteome</keyword>
<evidence type="ECO:0000313" key="3">
    <source>
        <dbReference type="Proteomes" id="UP001596058"/>
    </source>
</evidence>
<dbReference type="EMBL" id="JBHSPA010000050">
    <property type="protein sequence ID" value="MFC5830022.1"/>
    <property type="molecule type" value="Genomic_DNA"/>
</dbReference>
<dbReference type="InterPro" id="IPR025668">
    <property type="entry name" value="Tnp_DDE_dom"/>
</dbReference>
<sequence length="128" mass="14813">MWGIADSHHPQWLDALARAHAVVEDRVRVGKAMGLRNLPSKDWSVNSGWILAANLGHDLDCWLRLLTLHDQDGLAHAEPDTMRYRLYHLPARLAAHARRRHLRIERTWPWAQAFVLAWHRLTDLPALT</sequence>